<gene>
    <name evidence="1" type="ORF">LMG24238_02669</name>
</gene>
<dbReference type="Proteomes" id="UP000494255">
    <property type="component" value="Unassembled WGS sequence"/>
</dbReference>
<dbReference type="EMBL" id="CADIKC010000003">
    <property type="protein sequence ID" value="CAB3682705.1"/>
    <property type="molecule type" value="Genomic_DNA"/>
</dbReference>
<accession>A0A6J5AX65</accession>
<evidence type="ECO:0000313" key="2">
    <source>
        <dbReference type="Proteomes" id="UP000494255"/>
    </source>
</evidence>
<evidence type="ECO:0000313" key="1">
    <source>
        <dbReference type="EMBL" id="CAB3682705.1"/>
    </source>
</evidence>
<name>A0A6J5AX65_9BURK</name>
<dbReference type="GeneID" id="97041300"/>
<sequence length="79" mass="7379">MAASSAAVGSSGAVPVAAAPAAELSSCTLCVAACAPLAGMGASATVINLGTASVDAEYATCVISKATPAAIAVLRKTPK</sequence>
<proteinExistence type="predicted"/>
<organism evidence="1 2">
    <name type="scientific">Paraburkholderia sediminicola</name>
    <dbReference type="NCBI Taxonomy" id="458836"/>
    <lineage>
        <taxon>Bacteria</taxon>
        <taxon>Pseudomonadati</taxon>
        <taxon>Pseudomonadota</taxon>
        <taxon>Betaproteobacteria</taxon>
        <taxon>Burkholderiales</taxon>
        <taxon>Burkholderiaceae</taxon>
        <taxon>Paraburkholderia</taxon>
    </lineage>
</organism>
<keyword evidence="2" id="KW-1185">Reference proteome</keyword>
<dbReference type="AlphaFoldDB" id="A0A6J5AX65"/>
<protein>
    <submittedName>
        <fullName evidence="1">Uncharacterized protein</fullName>
    </submittedName>
</protein>
<reference evidence="1 2" key="1">
    <citation type="submission" date="2020-04" db="EMBL/GenBank/DDBJ databases">
        <authorList>
            <person name="De Canck E."/>
        </authorList>
    </citation>
    <scope>NUCLEOTIDE SEQUENCE [LARGE SCALE GENOMIC DNA]</scope>
    <source>
        <strain evidence="1 2">LMG 24238</strain>
    </source>
</reference>
<dbReference type="RefSeq" id="WP_175050888.1">
    <property type="nucleotide sequence ID" value="NZ_CADIKC010000003.1"/>
</dbReference>